<feature type="transmembrane region" description="Helical" evidence="7">
    <location>
        <begin position="255"/>
        <end position="281"/>
    </location>
</feature>
<keyword evidence="6 7" id="KW-0012">Acyltransferase</keyword>
<dbReference type="AlphaFoldDB" id="A0AA47P5B7"/>
<feature type="region of interest" description="Disordered" evidence="8">
    <location>
        <begin position="132"/>
        <end position="171"/>
    </location>
</feature>
<evidence type="ECO:0000259" key="9">
    <source>
        <dbReference type="Pfam" id="PF01529"/>
    </source>
</evidence>
<comment type="domain">
    <text evidence="7">The DHHC domain is required for palmitoyltransferase activity.</text>
</comment>
<evidence type="ECO:0000256" key="5">
    <source>
        <dbReference type="ARBA" id="ARBA00023136"/>
    </source>
</evidence>
<feature type="transmembrane region" description="Helical" evidence="7">
    <location>
        <begin position="395"/>
        <end position="419"/>
    </location>
</feature>
<evidence type="ECO:0000256" key="8">
    <source>
        <dbReference type="SAM" id="MobiDB-lite"/>
    </source>
</evidence>
<evidence type="ECO:0000256" key="7">
    <source>
        <dbReference type="RuleBase" id="RU079119"/>
    </source>
</evidence>
<evidence type="ECO:0000256" key="1">
    <source>
        <dbReference type="ARBA" id="ARBA00004141"/>
    </source>
</evidence>
<feature type="compositionally biased region" description="Pro residues" evidence="8">
    <location>
        <begin position="145"/>
        <end position="160"/>
    </location>
</feature>
<comment type="caution">
    <text evidence="10">The sequence shown here is derived from an EMBL/GenBank/DDBJ whole genome shotgun (WGS) entry which is preliminary data.</text>
</comment>
<evidence type="ECO:0000313" key="10">
    <source>
        <dbReference type="EMBL" id="KAK0151306.1"/>
    </source>
</evidence>
<feature type="transmembrane region" description="Helical" evidence="7">
    <location>
        <begin position="31"/>
        <end position="53"/>
    </location>
</feature>
<dbReference type="Proteomes" id="UP001174136">
    <property type="component" value="Unassembled WGS sequence"/>
</dbReference>
<dbReference type="PANTHER" id="PTHR12246">
    <property type="entry name" value="PALMITOYLTRANSFERASE ZDHHC16"/>
    <property type="match status" value="1"/>
</dbReference>
<keyword evidence="5 7" id="KW-0472">Membrane</keyword>
<keyword evidence="3 7" id="KW-0812">Transmembrane</keyword>
<evidence type="ECO:0000256" key="6">
    <source>
        <dbReference type="ARBA" id="ARBA00023315"/>
    </source>
</evidence>
<dbReference type="InterPro" id="IPR039859">
    <property type="entry name" value="PFA4/ZDH16/20/ERF2-like"/>
</dbReference>
<evidence type="ECO:0000256" key="3">
    <source>
        <dbReference type="ARBA" id="ARBA00022692"/>
    </source>
</evidence>
<feature type="transmembrane region" description="Helical" evidence="7">
    <location>
        <begin position="431"/>
        <end position="455"/>
    </location>
</feature>
<sequence>MSWSLGIRGHLNTTPNSFSKTTGISSSLRSLVVVSSGLCSVGYVVVISLWPMIEQRDLQKKMDEGELWWYSHIRPKSSLRRGARVNLYISAHSHPSCTLTPSPRTSRTRMTPSRSPSPSSLMRYVRWPRVCGSSRTSSERGSAKPVPPNPTSQSQRPPPAATTIRTRSGVARVDRPPQCWLRFSKGTVSRWRRCRDRRAAAVGAAGRAAPMRSRYRAASMSSAGGHTASPSALPVRGRKMAPTHVLRCCQRGLSWIPVIFIALVVCWSYYAYVVELCVFTIPSIGEQIVYLIFFHVSFVMFVWSYWKTIFTKPANPSKEFCLAKAEKGRYEKEDKPESQQEILWRAASSLPLYTRTGAGAIRYCDRCQVIKPDRCHHCSACDMVNNCVGFSNYKYFILFLAYSLVYCLFIAATVLQYFIKFWTNELPDTHAKFHVLFLFFVAAMFCISILSLFSYHLWLVGKNRSTIEAFRAPVFRTGSDKNGFSLGFRKNVAQVFGDQKKYWPLPLFTSQGDGLIFPTRLVSPDPEQATATLNPEPSDSTAEVPASPLNESQNHLLSNDLHGNNAGGHLANDTLKSGKHSPPLALLMAQLMFLSCREPPQQFLKRCLKRHNTVARHHGNGLPAHPPSAQIHPRITVAMHSTLPVMLIQYSNGSGVLLVYGSMSNIFTPNV</sequence>
<dbReference type="GO" id="GO:0019706">
    <property type="term" value="F:protein-cysteine S-palmitoyltransferase activity"/>
    <property type="evidence" value="ECO:0007669"/>
    <property type="project" value="UniProtKB-EC"/>
</dbReference>
<keyword evidence="4 7" id="KW-1133">Transmembrane helix</keyword>
<protein>
    <recommendedName>
        <fullName evidence="7">Palmitoyltransferase</fullName>
        <ecNumber evidence="7">2.3.1.225</ecNumber>
    </recommendedName>
</protein>
<organism evidence="10 11">
    <name type="scientific">Merluccius polli</name>
    <name type="common">Benguela hake</name>
    <name type="synonym">Merluccius cadenati</name>
    <dbReference type="NCBI Taxonomy" id="89951"/>
    <lineage>
        <taxon>Eukaryota</taxon>
        <taxon>Metazoa</taxon>
        <taxon>Chordata</taxon>
        <taxon>Craniata</taxon>
        <taxon>Vertebrata</taxon>
        <taxon>Euteleostomi</taxon>
        <taxon>Actinopterygii</taxon>
        <taxon>Neopterygii</taxon>
        <taxon>Teleostei</taxon>
        <taxon>Neoteleostei</taxon>
        <taxon>Acanthomorphata</taxon>
        <taxon>Zeiogadaria</taxon>
        <taxon>Gadariae</taxon>
        <taxon>Gadiformes</taxon>
        <taxon>Gadoidei</taxon>
        <taxon>Merlucciidae</taxon>
        <taxon>Merluccius</taxon>
    </lineage>
</organism>
<feature type="region of interest" description="Disordered" evidence="8">
    <location>
        <begin position="96"/>
        <end position="120"/>
    </location>
</feature>
<dbReference type="PROSITE" id="PS50216">
    <property type="entry name" value="DHHC"/>
    <property type="match status" value="1"/>
</dbReference>
<dbReference type="EMBL" id="JAOPHQ010001297">
    <property type="protein sequence ID" value="KAK0151306.1"/>
    <property type="molecule type" value="Genomic_DNA"/>
</dbReference>
<feature type="compositionally biased region" description="Polar residues" evidence="8">
    <location>
        <begin position="529"/>
        <end position="541"/>
    </location>
</feature>
<dbReference type="InterPro" id="IPR001594">
    <property type="entry name" value="Palmitoyltrfase_DHHC"/>
</dbReference>
<comment type="catalytic activity">
    <reaction evidence="7">
        <text>L-cysteinyl-[protein] + hexadecanoyl-CoA = S-hexadecanoyl-L-cysteinyl-[protein] + CoA</text>
        <dbReference type="Rhea" id="RHEA:36683"/>
        <dbReference type="Rhea" id="RHEA-COMP:10131"/>
        <dbReference type="Rhea" id="RHEA-COMP:11032"/>
        <dbReference type="ChEBI" id="CHEBI:29950"/>
        <dbReference type="ChEBI" id="CHEBI:57287"/>
        <dbReference type="ChEBI" id="CHEBI:57379"/>
        <dbReference type="ChEBI" id="CHEBI:74151"/>
        <dbReference type="EC" id="2.3.1.225"/>
    </reaction>
</comment>
<feature type="domain" description="Palmitoyltransferase DHHC" evidence="9">
    <location>
        <begin position="362"/>
        <end position="470"/>
    </location>
</feature>
<name>A0AA47P5B7_MERPO</name>
<reference evidence="10" key="1">
    <citation type="journal article" date="2023" name="Front. Mar. Sci.">
        <title>A new Merluccius polli reference genome to investigate the effects of global change in West African waters.</title>
        <authorList>
            <person name="Mateo J.L."/>
            <person name="Blanco-Fernandez C."/>
            <person name="Garcia-Vazquez E."/>
            <person name="Machado-Schiaffino G."/>
        </authorList>
    </citation>
    <scope>NUCLEOTIDE SEQUENCE</scope>
    <source>
        <strain evidence="10">C29</strain>
        <tissue evidence="10">Fin</tissue>
    </source>
</reference>
<evidence type="ECO:0000256" key="4">
    <source>
        <dbReference type="ARBA" id="ARBA00022989"/>
    </source>
</evidence>
<comment type="similarity">
    <text evidence="7">Belongs to the DHHC palmitoyltransferase family.</text>
</comment>
<accession>A0AA47P5B7</accession>
<gene>
    <name evidence="10" type="primary">ZDHHC2_2</name>
    <name evidence="10" type="ORF">N1851_007552</name>
</gene>
<dbReference type="GO" id="GO:0016020">
    <property type="term" value="C:membrane"/>
    <property type="evidence" value="ECO:0007669"/>
    <property type="project" value="UniProtKB-SubCell"/>
</dbReference>
<feature type="compositionally biased region" description="Low complexity" evidence="8">
    <location>
        <begin position="98"/>
        <end position="120"/>
    </location>
</feature>
<dbReference type="EC" id="2.3.1.225" evidence="7"/>
<keyword evidence="2 7" id="KW-0808">Transferase</keyword>
<proteinExistence type="inferred from homology"/>
<comment type="subcellular location">
    <subcellularLocation>
        <location evidence="1">Membrane</location>
        <topology evidence="1">Multi-pass membrane protein</topology>
    </subcellularLocation>
</comment>
<evidence type="ECO:0000256" key="2">
    <source>
        <dbReference type="ARBA" id="ARBA00022679"/>
    </source>
</evidence>
<feature type="region of interest" description="Disordered" evidence="8">
    <location>
        <begin position="526"/>
        <end position="576"/>
    </location>
</feature>
<feature type="transmembrane region" description="Helical" evidence="7">
    <location>
        <begin position="287"/>
        <end position="306"/>
    </location>
</feature>
<keyword evidence="11" id="KW-1185">Reference proteome</keyword>
<evidence type="ECO:0000313" key="11">
    <source>
        <dbReference type="Proteomes" id="UP001174136"/>
    </source>
</evidence>
<dbReference type="Pfam" id="PF01529">
    <property type="entry name" value="DHHC"/>
    <property type="match status" value="1"/>
</dbReference>